<evidence type="ECO:0000313" key="2">
    <source>
        <dbReference type="EMBL" id="GMT27140.1"/>
    </source>
</evidence>
<sequence length="68" mass="6929">YRNHLVISSSADTVASWSPRFSSRMARTTSSSISGNSSFTALTSSSENAGPATTAGTSPPWCSGVPCG</sequence>
<proteinExistence type="predicted"/>
<comment type="caution">
    <text evidence="2">The sequence shown here is derived from an EMBL/GenBank/DDBJ whole genome shotgun (WGS) entry which is preliminary data.</text>
</comment>
<organism evidence="2 3">
    <name type="scientific">Pristionchus fissidentatus</name>
    <dbReference type="NCBI Taxonomy" id="1538716"/>
    <lineage>
        <taxon>Eukaryota</taxon>
        <taxon>Metazoa</taxon>
        <taxon>Ecdysozoa</taxon>
        <taxon>Nematoda</taxon>
        <taxon>Chromadorea</taxon>
        <taxon>Rhabditida</taxon>
        <taxon>Rhabditina</taxon>
        <taxon>Diplogasteromorpha</taxon>
        <taxon>Diplogasteroidea</taxon>
        <taxon>Neodiplogasteridae</taxon>
        <taxon>Pristionchus</taxon>
    </lineage>
</organism>
<name>A0AAV5W5X0_9BILA</name>
<gene>
    <name evidence="2" type="ORF">PFISCL1PPCAC_18437</name>
</gene>
<dbReference type="EMBL" id="BTSY01000005">
    <property type="protein sequence ID" value="GMT27140.1"/>
    <property type="molecule type" value="Genomic_DNA"/>
</dbReference>
<reference evidence="2" key="1">
    <citation type="submission" date="2023-10" db="EMBL/GenBank/DDBJ databases">
        <title>Genome assembly of Pristionchus species.</title>
        <authorList>
            <person name="Yoshida K."/>
            <person name="Sommer R.J."/>
        </authorList>
    </citation>
    <scope>NUCLEOTIDE SEQUENCE</scope>
    <source>
        <strain evidence="2">RS5133</strain>
    </source>
</reference>
<evidence type="ECO:0000313" key="3">
    <source>
        <dbReference type="Proteomes" id="UP001432322"/>
    </source>
</evidence>
<accession>A0AAV5W5X0</accession>
<feature type="compositionally biased region" description="Polar residues" evidence="1">
    <location>
        <begin position="39"/>
        <end position="48"/>
    </location>
</feature>
<feature type="non-terminal residue" evidence="2">
    <location>
        <position position="1"/>
    </location>
</feature>
<feature type="region of interest" description="Disordered" evidence="1">
    <location>
        <begin position="28"/>
        <end position="68"/>
    </location>
</feature>
<protein>
    <submittedName>
        <fullName evidence="2">Uncharacterized protein</fullName>
    </submittedName>
</protein>
<dbReference type="AlphaFoldDB" id="A0AAV5W5X0"/>
<keyword evidence="3" id="KW-1185">Reference proteome</keyword>
<evidence type="ECO:0000256" key="1">
    <source>
        <dbReference type="SAM" id="MobiDB-lite"/>
    </source>
</evidence>
<dbReference type="Proteomes" id="UP001432322">
    <property type="component" value="Unassembled WGS sequence"/>
</dbReference>